<evidence type="ECO:0000256" key="1">
    <source>
        <dbReference type="SAM" id="SignalP"/>
    </source>
</evidence>
<feature type="signal peptide" evidence="1">
    <location>
        <begin position="1"/>
        <end position="22"/>
    </location>
</feature>
<comment type="caution">
    <text evidence="2">The sequence shown here is derived from an EMBL/GenBank/DDBJ whole genome shotgun (WGS) entry which is preliminary data.</text>
</comment>
<evidence type="ECO:0000313" key="3">
    <source>
        <dbReference type="Proteomes" id="UP001603857"/>
    </source>
</evidence>
<dbReference type="AlphaFoldDB" id="A0ABD1NAG7"/>
<organism evidence="2 3">
    <name type="scientific">Flemingia macrophylla</name>
    <dbReference type="NCBI Taxonomy" id="520843"/>
    <lineage>
        <taxon>Eukaryota</taxon>
        <taxon>Viridiplantae</taxon>
        <taxon>Streptophyta</taxon>
        <taxon>Embryophyta</taxon>
        <taxon>Tracheophyta</taxon>
        <taxon>Spermatophyta</taxon>
        <taxon>Magnoliopsida</taxon>
        <taxon>eudicotyledons</taxon>
        <taxon>Gunneridae</taxon>
        <taxon>Pentapetalae</taxon>
        <taxon>rosids</taxon>
        <taxon>fabids</taxon>
        <taxon>Fabales</taxon>
        <taxon>Fabaceae</taxon>
        <taxon>Papilionoideae</taxon>
        <taxon>50 kb inversion clade</taxon>
        <taxon>NPAAA clade</taxon>
        <taxon>indigoferoid/millettioid clade</taxon>
        <taxon>Phaseoleae</taxon>
        <taxon>Flemingia</taxon>
    </lineage>
</organism>
<gene>
    <name evidence="2" type="ORF">Fmac_006218</name>
</gene>
<protein>
    <submittedName>
        <fullName evidence="2">Uncharacterized protein</fullName>
    </submittedName>
</protein>
<keyword evidence="1" id="KW-0732">Signal</keyword>
<dbReference type="Proteomes" id="UP001603857">
    <property type="component" value="Unassembled WGS sequence"/>
</dbReference>
<keyword evidence="3" id="KW-1185">Reference proteome</keyword>
<feature type="chain" id="PRO_5044881359" evidence="1">
    <location>
        <begin position="23"/>
        <end position="130"/>
    </location>
</feature>
<accession>A0ABD1NAG7</accession>
<name>A0ABD1NAG7_9FABA</name>
<evidence type="ECO:0000313" key="2">
    <source>
        <dbReference type="EMBL" id="KAL2344933.1"/>
    </source>
</evidence>
<sequence length="130" mass="14215">MTTLLRLHTLMVGLASLVNLFAKISDLFSADSLASNCIYPFGSIQKRKMEFSARIVESDAGAKNCTNVMALNVVFTKGAAEIGWGQKFAEDVQRGQKALMETAADGYYTKPLAVDVLEGAIEKLKSRKFM</sequence>
<proteinExistence type="predicted"/>
<dbReference type="EMBL" id="JBGMDY010000002">
    <property type="protein sequence ID" value="KAL2344933.1"/>
    <property type="molecule type" value="Genomic_DNA"/>
</dbReference>
<reference evidence="2 3" key="1">
    <citation type="submission" date="2024-08" db="EMBL/GenBank/DDBJ databases">
        <title>Insights into the chromosomal genome structure of Flemingia macrophylla.</title>
        <authorList>
            <person name="Ding Y."/>
            <person name="Zhao Y."/>
            <person name="Bi W."/>
            <person name="Wu M."/>
            <person name="Zhao G."/>
            <person name="Gong Y."/>
            <person name="Li W."/>
            <person name="Zhang P."/>
        </authorList>
    </citation>
    <scope>NUCLEOTIDE SEQUENCE [LARGE SCALE GENOMIC DNA]</scope>
    <source>
        <strain evidence="2">DYQJB</strain>
        <tissue evidence="2">Leaf</tissue>
    </source>
</reference>